<dbReference type="Pfam" id="PF04149">
    <property type="entry name" value="DUF397"/>
    <property type="match status" value="1"/>
</dbReference>
<name>A0A0U3LH78_STRGL</name>
<evidence type="ECO:0000313" key="3">
    <source>
        <dbReference type="Proteomes" id="UP000064183"/>
    </source>
</evidence>
<dbReference type="STRING" id="1172567.WQO_20950"/>
<accession>A0A0U3LH78</accession>
<dbReference type="InterPro" id="IPR007278">
    <property type="entry name" value="DUF397"/>
</dbReference>
<dbReference type="KEGG" id="sgb:WQO_20950"/>
<evidence type="ECO:0000259" key="1">
    <source>
        <dbReference type="Pfam" id="PF04149"/>
    </source>
</evidence>
<gene>
    <name evidence="2" type="ORF">WQO_20950</name>
</gene>
<dbReference type="AlphaFoldDB" id="A0A0U3LH78"/>
<organism evidence="2 3">
    <name type="scientific">Streptomyces globisporus C-1027</name>
    <dbReference type="NCBI Taxonomy" id="1172567"/>
    <lineage>
        <taxon>Bacteria</taxon>
        <taxon>Bacillati</taxon>
        <taxon>Actinomycetota</taxon>
        <taxon>Actinomycetes</taxon>
        <taxon>Kitasatosporales</taxon>
        <taxon>Streptomycetaceae</taxon>
        <taxon>Streptomyces</taxon>
    </lineage>
</organism>
<reference evidence="2 3" key="1">
    <citation type="journal article" date="2012" name="J. Bacteriol.">
        <title>Draft genome sequence of Streptomyces globisporus C-1027, which produces an antitumor antibiotic consisting of a nine-membered enediyne with a chromoprotein.</title>
        <authorList>
            <person name="Wang L."/>
            <person name="Wang S."/>
            <person name="He Q."/>
            <person name="Yu T."/>
            <person name="Li Q."/>
            <person name="Hong B."/>
        </authorList>
    </citation>
    <scope>NUCLEOTIDE SEQUENCE [LARGE SCALE GENOMIC DNA]</scope>
    <source>
        <strain evidence="2 3">C-1027</strain>
    </source>
</reference>
<feature type="domain" description="DUF397" evidence="1">
    <location>
        <begin position="7"/>
        <end position="62"/>
    </location>
</feature>
<proteinExistence type="predicted"/>
<dbReference type="Proteomes" id="UP000064183">
    <property type="component" value="Chromosome"/>
</dbReference>
<evidence type="ECO:0000313" key="2">
    <source>
        <dbReference type="EMBL" id="ALU95564.1"/>
    </source>
</evidence>
<dbReference type="GeneID" id="27784851"/>
<protein>
    <submittedName>
        <fullName evidence="2">DUF397 domain-containing protein</fullName>
    </submittedName>
</protein>
<sequence length="69" mass="7018">MTTETPRWFTSSYSENGGACVEVATNLAAPQGIVPVRDSKNVTGPALTVPAAAFSAFVAGVRAGDFGTV</sequence>
<dbReference type="RefSeq" id="WP_010060889.1">
    <property type="nucleotide sequence ID" value="NZ_CP013738.1"/>
</dbReference>
<dbReference type="EMBL" id="CP013738">
    <property type="protein sequence ID" value="ALU95564.1"/>
    <property type="molecule type" value="Genomic_DNA"/>
</dbReference>